<gene>
    <name evidence="9" type="ORF">DQK91_17555</name>
</gene>
<evidence type="ECO:0000256" key="2">
    <source>
        <dbReference type="ARBA" id="ARBA00022723"/>
    </source>
</evidence>
<dbReference type="Gene3D" id="2.20.25.160">
    <property type="match status" value="1"/>
</dbReference>
<evidence type="ECO:0000259" key="7">
    <source>
        <dbReference type="Pfam" id="PF04952"/>
    </source>
</evidence>
<name>A0A6P1ZES3_9BACT</name>
<evidence type="ECO:0000256" key="6">
    <source>
        <dbReference type="PIRSR" id="PIRSR018001-3"/>
    </source>
</evidence>
<dbReference type="AlphaFoldDB" id="A0A6P1ZES3"/>
<reference evidence="9 10" key="1">
    <citation type="submission" date="2018-06" db="EMBL/GenBank/DDBJ databases">
        <title>Complete genome of Desulfovibrio marinus P48SEP.</title>
        <authorList>
            <person name="Crispim J.S."/>
            <person name="Vidigal P.M.P."/>
            <person name="Silva L.C.F."/>
            <person name="Araujo L.C."/>
            <person name="Laguardia C.N."/>
            <person name="Dias R.S."/>
            <person name="Sousa M.P."/>
            <person name="Paula S.O."/>
            <person name="Silva C."/>
        </authorList>
    </citation>
    <scope>NUCLEOTIDE SEQUENCE [LARGE SCALE GENOMIC DNA]</scope>
    <source>
        <strain evidence="9 10">P48SEP</strain>
    </source>
</reference>
<organism evidence="9 10">
    <name type="scientific">Oceanidesulfovibrio marinus</name>
    <dbReference type="NCBI Taxonomy" id="370038"/>
    <lineage>
        <taxon>Bacteria</taxon>
        <taxon>Pseudomonadati</taxon>
        <taxon>Thermodesulfobacteriota</taxon>
        <taxon>Desulfovibrionia</taxon>
        <taxon>Desulfovibrionales</taxon>
        <taxon>Desulfovibrionaceae</taxon>
        <taxon>Oceanidesulfovibrio</taxon>
    </lineage>
</organism>
<evidence type="ECO:0000256" key="4">
    <source>
        <dbReference type="ARBA" id="ARBA00022833"/>
    </source>
</evidence>
<dbReference type="SUPFAM" id="SSF53187">
    <property type="entry name" value="Zn-dependent exopeptidases"/>
    <property type="match status" value="1"/>
</dbReference>
<dbReference type="Gene3D" id="3.40.630.10">
    <property type="entry name" value="Zn peptidases"/>
    <property type="match status" value="1"/>
</dbReference>
<keyword evidence="2 6" id="KW-0479">Metal-binding</keyword>
<accession>A0A6P1ZES3</accession>
<proteinExistence type="inferred from homology"/>
<dbReference type="PIRSF" id="PIRSF018001">
    <property type="entry name" value="Aspartoacylase"/>
    <property type="match status" value="1"/>
</dbReference>
<comment type="caution">
    <text evidence="9">The sequence shown here is derived from an EMBL/GenBank/DDBJ whole genome shotgun (WGS) entry which is preliminary data.</text>
</comment>
<feature type="active site" description="Proton donor/acceptor" evidence="5">
    <location>
        <position position="179"/>
    </location>
</feature>
<sequence>MSPHVPSSDSIRTVALVGGTHGDELTGVALVRAFQQHPERMQRPGLDVTALIANEAAIAACRRGVDGDLNRSFAAAELADASLHSVEQRRAKAINAQLGPKGPDTATDLILDFHSAASDMGLNCNITGEDPFLFRLAALAIHRLAAEPDPLTVRCYQFPAPTGDAPYLPTIARHGMGVEVGPVMPGSLNAAIYFPTLCLAHTLLDLVAEYAAGRWPDAPLPLDVYTEIDTIPFPRDADGRLTAMVHPERTRRVYQPLQPGDPLFLDFHGRTIPYTGAPGLYPTFVNEPSYLAKDIALCLARHSQRMV</sequence>
<evidence type="ECO:0000256" key="1">
    <source>
        <dbReference type="ARBA" id="ARBA00006173"/>
    </source>
</evidence>
<dbReference type="Pfam" id="PF24827">
    <property type="entry name" value="AstE_AspA_cat"/>
    <property type="match status" value="1"/>
</dbReference>
<dbReference type="NCBIfam" id="NF002601">
    <property type="entry name" value="PRK02259.1"/>
    <property type="match status" value="1"/>
</dbReference>
<dbReference type="GO" id="GO:0005829">
    <property type="term" value="C:cytosol"/>
    <property type="evidence" value="ECO:0007669"/>
    <property type="project" value="TreeGrafter"/>
</dbReference>
<dbReference type="Proteomes" id="UP000434052">
    <property type="component" value="Unassembled WGS sequence"/>
</dbReference>
<dbReference type="Pfam" id="PF04952">
    <property type="entry name" value="AstE_AspA_hybrid"/>
    <property type="match status" value="1"/>
</dbReference>
<comment type="cofactor">
    <cofactor evidence="6">
        <name>Zn(2+)</name>
        <dbReference type="ChEBI" id="CHEBI:29105"/>
    </cofactor>
    <text evidence="6">Binds 1 zinc ion per subunit.</text>
</comment>
<feature type="binding site" evidence="6">
    <location>
        <position position="21"/>
    </location>
    <ligand>
        <name>Zn(2+)</name>
        <dbReference type="ChEBI" id="CHEBI:29105"/>
    </ligand>
</feature>
<dbReference type="InterPro" id="IPR007036">
    <property type="entry name" value="Aste_AspA_hybrid_dom"/>
</dbReference>
<keyword evidence="3 9" id="KW-0378">Hydrolase</keyword>
<dbReference type="EC" id="3.5.1.15" evidence="9"/>
<dbReference type="GO" id="GO:0019807">
    <property type="term" value="F:aspartoacylase activity"/>
    <property type="evidence" value="ECO:0007669"/>
    <property type="project" value="UniProtKB-EC"/>
</dbReference>
<evidence type="ECO:0000313" key="9">
    <source>
        <dbReference type="EMBL" id="TVM31742.1"/>
    </source>
</evidence>
<evidence type="ECO:0000313" key="10">
    <source>
        <dbReference type="Proteomes" id="UP000434052"/>
    </source>
</evidence>
<dbReference type="InterPro" id="IPR055438">
    <property type="entry name" value="AstE_AspA_cat"/>
</dbReference>
<feature type="binding site" evidence="6">
    <location>
        <position position="24"/>
    </location>
    <ligand>
        <name>Zn(2+)</name>
        <dbReference type="ChEBI" id="CHEBI:29105"/>
    </ligand>
</feature>
<feature type="domain" description="AstE/AspA barrel-sandwich hybrid" evidence="7">
    <location>
        <begin position="221"/>
        <end position="301"/>
    </location>
</feature>
<dbReference type="InterPro" id="IPR050178">
    <property type="entry name" value="AspA/AstE_fam"/>
</dbReference>
<evidence type="ECO:0000259" key="8">
    <source>
        <dbReference type="Pfam" id="PF24827"/>
    </source>
</evidence>
<dbReference type="HAMAP" id="MF_00704">
    <property type="entry name" value="Aspartoacylase"/>
    <property type="match status" value="1"/>
</dbReference>
<dbReference type="GO" id="GO:0046872">
    <property type="term" value="F:metal ion binding"/>
    <property type="evidence" value="ECO:0007669"/>
    <property type="project" value="UniProtKB-KW"/>
</dbReference>
<dbReference type="InterPro" id="IPR016708">
    <property type="entry name" value="Aspartoacylase"/>
</dbReference>
<comment type="similarity">
    <text evidence="1">Belongs to the AspA/AstE family. Aspartoacylase subfamily.</text>
</comment>
<dbReference type="OrthoDB" id="9774976at2"/>
<evidence type="ECO:0000256" key="5">
    <source>
        <dbReference type="PIRSR" id="PIRSR018001-1"/>
    </source>
</evidence>
<protein>
    <submittedName>
        <fullName evidence="9">Aspartoacylase</fullName>
        <ecNumber evidence="9">3.5.1.15</ecNumber>
    </submittedName>
</protein>
<dbReference type="GO" id="GO:0016788">
    <property type="term" value="F:hydrolase activity, acting on ester bonds"/>
    <property type="evidence" value="ECO:0007669"/>
    <property type="project" value="InterPro"/>
</dbReference>
<dbReference type="PANTHER" id="PTHR15162">
    <property type="entry name" value="ASPARTOACYLASE"/>
    <property type="match status" value="1"/>
</dbReference>
<dbReference type="RefSeq" id="WP_144306701.1">
    <property type="nucleotide sequence ID" value="NZ_QMIF01000014.1"/>
</dbReference>
<evidence type="ECO:0000256" key="3">
    <source>
        <dbReference type="ARBA" id="ARBA00022801"/>
    </source>
</evidence>
<dbReference type="PANTHER" id="PTHR15162:SF7">
    <property type="entry name" value="SUCCINYLGLUTAMATE DESUCCINYLASE"/>
    <property type="match status" value="1"/>
</dbReference>
<feature type="domain" description="Succinylglutamate desuccinylase/Aspartoacylase catalytic" evidence="8">
    <location>
        <begin position="11"/>
        <end position="191"/>
    </location>
</feature>
<keyword evidence="4 6" id="KW-0862">Zinc</keyword>
<feature type="binding site" evidence="6">
    <location>
        <position position="114"/>
    </location>
    <ligand>
        <name>Zn(2+)</name>
        <dbReference type="ChEBI" id="CHEBI:29105"/>
    </ligand>
</feature>
<dbReference type="EMBL" id="QMIF01000014">
    <property type="protein sequence ID" value="TVM31742.1"/>
    <property type="molecule type" value="Genomic_DNA"/>
</dbReference>